<dbReference type="KEGG" id="fcy:FRACYDRAFT_233646"/>
<evidence type="ECO:0000313" key="3">
    <source>
        <dbReference type="Proteomes" id="UP000095751"/>
    </source>
</evidence>
<evidence type="ECO:0000256" key="1">
    <source>
        <dbReference type="SAM" id="MobiDB-lite"/>
    </source>
</evidence>
<feature type="region of interest" description="Disordered" evidence="1">
    <location>
        <begin position="19"/>
        <end position="70"/>
    </location>
</feature>
<evidence type="ECO:0000313" key="2">
    <source>
        <dbReference type="EMBL" id="OEU23477.1"/>
    </source>
</evidence>
<feature type="compositionally biased region" description="Basic and acidic residues" evidence="1">
    <location>
        <begin position="23"/>
        <end position="42"/>
    </location>
</feature>
<dbReference type="OrthoDB" id="45073at2759"/>
<sequence length="253" mass="28240">MDSSSSKDDVRRWSSRLVAAAKNQKEKDQHQRDEYYDEEHNCHSSNKRRRLLLIDDDGTGSGSEDDNQKVDLTAASVSASPSSSYYNVCNHRPTATSSSLQQDCGILPKDVPWGYICGYPTTKSGSGGDLYGGGHYIDSASSTITNQGRAIKKVSTRFGDGKTLPFTPCKRGYMPIKKVDNNNDQEPQQQQQHDTVFMVACSFHEKLRRKRILKENGMIRGGEAHVNELFWRTAASLVKKSKKSKKVNTAKKT</sequence>
<gene>
    <name evidence="2" type="ORF">FRACYDRAFT_233646</name>
</gene>
<keyword evidence="3" id="KW-1185">Reference proteome</keyword>
<dbReference type="AlphaFoldDB" id="A0A1E7FZA4"/>
<organism evidence="2 3">
    <name type="scientific">Fragilariopsis cylindrus CCMP1102</name>
    <dbReference type="NCBI Taxonomy" id="635003"/>
    <lineage>
        <taxon>Eukaryota</taxon>
        <taxon>Sar</taxon>
        <taxon>Stramenopiles</taxon>
        <taxon>Ochrophyta</taxon>
        <taxon>Bacillariophyta</taxon>
        <taxon>Bacillariophyceae</taxon>
        <taxon>Bacillariophycidae</taxon>
        <taxon>Bacillariales</taxon>
        <taxon>Bacillariaceae</taxon>
        <taxon>Fragilariopsis</taxon>
    </lineage>
</organism>
<dbReference type="EMBL" id="KV784353">
    <property type="protein sequence ID" value="OEU23477.1"/>
    <property type="molecule type" value="Genomic_DNA"/>
</dbReference>
<protein>
    <submittedName>
        <fullName evidence="2">Uncharacterized protein</fullName>
    </submittedName>
</protein>
<name>A0A1E7FZA4_9STRA</name>
<reference evidence="2 3" key="1">
    <citation type="submission" date="2016-09" db="EMBL/GenBank/DDBJ databases">
        <title>Extensive genetic diversity and differential bi-allelic expression allows diatom success in the polar Southern Ocean.</title>
        <authorList>
            <consortium name="DOE Joint Genome Institute"/>
            <person name="Mock T."/>
            <person name="Otillar R.P."/>
            <person name="Strauss J."/>
            <person name="Dupont C."/>
            <person name="Frickenhaus S."/>
            <person name="Maumus F."/>
            <person name="Mcmullan M."/>
            <person name="Sanges R."/>
            <person name="Schmutz J."/>
            <person name="Toseland A."/>
            <person name="Valas R."/>
            <person name="Veluchamy A."/>
            <person name="Ward B.J."/>
            <person name="Allen A."/>
            <person name="Barry K."/>
            <person name="Falciatore A."/>
            <person name="Ferrante M."/>
            <person name="Fortunato A.E."/>
            <person name="Gloeckner G."/>
            <person name="Gruber A."/>
            <person name="Hipkin R."/>
            <person name="Janech M."/>
            <person name="Kroth P."/>
            <person name="Leese F."/>
            <person name="Lindquist E."/>
            <person name="Lyon B.R."/>
            <person name="Martin J."/>
            <person name="Mayer C."/>
            <person name="Parker M."/>
            <person name="Quesneville H."/>
            <person name="Raymond J."/>
            <person name="Uhlig C."/>
            <person name="Valentin K.U."/>
            <person name="Worden A.Z."/>
            <person name="Armbrust E.V."/>
            <person name="Bowler C."/>
            <person name="Green B."/>
            <person name="Moulton V."/>
            <person name="Van Oosterhout C."/>
            <person name="Grigoriev I."/>
        </authorList>
    </citation>
    <scope>NUCLEOTIDE SEQUENCE [LARGE SCALE GENOMIC DNA]</scope>
    <source>
        <strain evidence="2 3">CCMP1102</strain>
    </source>
</reference>
<accession>A0A1E7FZA4</accession>
<dbReference type="InParanoid" id="A0A1E7FZA4"/>
<dbReference type="Proteomes" id="UP000095751">
    <property type="component" value="Unassembled WGS sequence"/>
</dbReference>
<proteinExistence type="predicted"/>